<dbReference type="GO" id="GO:0006355">
    <property type="term" value="P:regulation of DNA-templated transcription"/>
    <property type="evidence" value="ECO:0007669"/>
    <property type="project" value="InterPro"/>
</dbReference>
<sequence>MWPRLLDMEEKECRSVLRRLELEAYSSVISAFRAQGDLTPEKKSLLRSVASTLSISTERHKAEVRRAVNDEKLTTIAERVGGENNSLEWSVEGRRLVPLMPRFIPQTAYTMTANQMANMAHAHNATLPDPEETARKDGDESRTSSDGSGESNYIVLPPGTILPKSSLDLQQLDEQAKQRHLSSSSACSFTSSPASFLSALTSGKLSSQSSSSSEGRSKGRSTSGSSTAPSTMKITFTKVGSGTTPTTSQAAQKVGFFSFTLRRNRCS</sequence>
<keyword evidence="2" id="KW-0539">Nucleus</keyword>
<dbReference type="SUPFAM" id="SSF158639">
    <property type="entry name" value="ENT-like"/>
    <property type="match status" value="1"/>
</dbReference>
<feature type="region of interest" description="Disordered" evidence="3">
    <location>
        <begin position="204"/>
        <end position="232"/>
    </location>
</feature>
<dbReference type="AlphaFoldDB" id="A0A7M7NJA2"/>
<evidence type="ECO:0000313" key="6">
    <source>
        <dbReference type="Proteomes" id="UP000007110"/>
    </source>
</evidence>
<dbReference type="InParanoid" id="A0A7M7NJA2"/>
<dbReference type="SMART" id="SM01191">
    <property type="entry name" value="ENT"/>
    <property type="match status" value="1"/>
</dbReference>
<proteinExistence type="predicted"/>
<protein>
    <recommendedName>
        <fullName evidence="4">ENT domain-containing protein</fullName>
    </recommendedName>
</protein>
<comment type="subcellular location">
    <subcellularLocation>
        <location evidence="1">Nucleus</location>
    </subcellularLocation>
</comment>
<reference evidence="6" key="1">
    <citation type="submission" date="2015-02" db="EMBL/GenBank/DDBJ databases">
        <title>Genome sequencing for Strongylocentrotus purpuratus.</title>
        <authorList>
            <person name="Murali S."/>
            <person name="Liu Y."/>
            <person name="Vee V."/>
            <person name="English A."/>
            <person name="Wang M."/>
            <person name="Skinner E."/>
            <person name="Han Y."/>
            <person name="Muzny D.M."/>
            <person name="Worley K.C."/>
            <person name="Gibbs R.A."/>
        </authorList>
    </citation>
    <scope>NUCLEOTIDE SEQUENCE</scope>
</reference>
<dbReference type="Gene3D" id="1.10.1240.40">
    <property type="entry name" value="ENT domain"/>
    <property type="match status" value="1"/>
</dbReference>
<dbReference type="OrthoDB" id="10035579at2759"/>
<keyword evidence="6" id="KW-1185">Reference proteome</keyword>
<dbReference type="InterPro" id="IPR033482">
    <property type="entry name" value="EMSY"/>
</dbReference>
<dbReference type="PROSITE" id="PS51138">
    <property type="entry name" value="ENT"/>
    <property type="match status" value="1"/>
</dbReference>
<feature type="compositionally biased region" description="Low complexity" evidence="3">
    <location>
        <begin position="204"/>
        <end position="226"/>
    </location>
</feature>
<evidence type="ECO:0000256" key="2">
    <source>
        <dbReference type="ARBA" id="ARBA00023242"/>
    </source>
</evidence>
<feature type="domain" description="ENT" evidence="4">
    <location>
        <begin position="13"/>
        <end position="97"/>
    </location>
</feature>
<accession>A0A7M7NJA2</accession>
<organism evidence="5 6">
    <name type="scientific">Strongylocentrotus purpuratus</name>
    <name type="common">Purple sea urchin</name>
    <dbReference type="NCBI Taxonomy" id="7668"/>
    <lineage>
        <taxon>Eukaryota</taxon>
        <taxon>Metazoa</taxon>
        <taxon>Echinodermata</taxon>
        <taxon>Eleutherozoa</taxon>
        <taxon>Echinozoa</taxon>
        <taxon>Echinoidea</taxon>
        <taxon>Euechinoidea</taxon>
        <taxon>Echinacea</taxon>
        <taxon>Camarodonta</taxon>
        <taxon>Echinidea</taxon>
        <taxon>Strongylocentrotidae</taxon>
        <taxon>Strongylocentrotus</taxon>
    </lineage>
</organism>
<dbReference type="Pfam" id="PF03735">
    <property type="entry name" value="ENT"/>
    <property type="match status" value="1"/>
</dbReference>
<evidence type="ECO:0000259" key="4">
    <source>
        <dbReference type="PROSITE" id="PS51138"/>
    </source>
</evidence>
<reference evidence="5" key="2">
    <citation type="submission" date="2021-01" db="UniProtKB">
        <authorList>
            <consortium name="EnsemblMetazoa"/>
        </authorList>
    </citation>
    <scope>IDENTIFICATION</scope>
</reference>
<dbReference type="GeneID" id="115922506"/>
<dbReference type="PANTHER" id="PTHR16500:SF3">
    <property type="entry name" value="BRCA2-INTERACTING TRANSCRIPTIONAL REPRESSOR EMSY"/>
    <property type="match status" value="1"/>
</dbReference>
<dbReference type="InterPro" id="IPR005491">
    <property type="entry name" value="ENT_dom"/>
</dbReference>
<dbReference type="EnsemblMetazoa" id="XM_030981468">
    <property type="protein sequence ID" value="XP_030837328"/>
    <property type="gene ID" value="LOC115922506"/>
</dbReference>
<evidence type="ECO:0000256" key="1">
    <source>
        <dbReference type="ARBA" id="ARBA00004123"/>
    </source>
</evidence>
<dbReference type="PANTHER" id="PTHR16500">
    <property type="entry name" value="BRCA2-INTERACTING TRANSCRIPTIONAL REPRESSOR EMSY"/>
    <property type="match status" value="1"/>
</dbReference>
<dbReference type="KEGG" id="spu:115922506"/>
<evidence type="ECO:0000313" key="5">
    <source>
        <dbReference type="EnsemblMetazoa" id="XP_030837328"/>
    </source>
</evidence>
<feature type="region of interest" description="Disordered" evidence="3">
    <location>
        <begin position="126"/>
        <end position="159"/>
    </location>
</feature>
<dbReference type="GO" id="GO:0005634">
    <property type="term" value="C:nucleus"/>
    <property type="evidence" value="ECO:0007669"/>
    <property type="project" value="UniProtKB-SubCell"/>
</dbReference>
<evidence type="ECO:0000256" key="3">
    <source>
        <dbReference type="SAM" id="MobiDB-lite"/>
    </source>
</evidence>
<name>A0A7M7NJA2_STRPU</name>
<dbReference type="RefSeq" id="XP_030837328.1">
    <property type="nucleotide sequence ID" value="XM_030981468.1"/>
</dbReference>
<dbReference type="Proteomes" id="UP000007110">
    <property type="component" value="Unassembled WGS sequence"/>
</dbReference>
<dbReference type="InterPro" id="IPR036142">
    <property type="entry name" value="ENT_dom-like_sf"/>
</dbReference>
<feature type="compositionally biased region" description="Basic and acidic residues" evidence="3">
    <location>
        <begin position="132"/>
        <end position="143"/>
    </location>
</feature>